<keyword evidence="5" id="KW-0418">Kinase</keyword>
<evidence type="ECO:0000256" key="7">
    <source>
        <dbReference type="SAM" id="Coils"/>
    </source>
</evidence>
<keyword evidence="8" id="KW-0812">Transmembrane</keyword>
<dbReference type="EC" id="2.7.13.3" evidence="2"/>
<dbReference type="PANTHER" id="PTHR42878:SF15">
    <property type="entry name" value="BACTERIOPHYTOCHROME"/>
    <property type="match status" value="1"/>
</dbReference>
<feature type="domain" description="Histidine kinase" evidence="9">
    <location>
        <begin position="423"/>
        <end position="638"/>
    </location>
</feature>
<accession>A0ABV0J327</accession>
<dbReference type="RefSeq" id="WP_199298834.1">
    <property type="nucleotide sequence ID" value="NZ_JAMPKM010000001.1"/>
</dbReference>
<comment type="catalytic activity">
    <reaction evidence="1">
        <text>ATP + protein L-histidine = ADP + protein N-phospho-L-histidine.</text>
        <dbReference type="EC" id="2.7.13.3"/>
    </reaction>
</comment>
<dbReference type="SUPFAM" id="SSF55874">
    <property type="entry name" value="ATPase domain of HSP90 chaperone/DNA topoisomerase II/histidine kinase"/>
    <property type="match status" value="1"/>
</dbReference>
<name>A0ABV0J327_9CYAN</name>
<dbReference type="PANTHER" id="PTHR42878">
    <property type="entry name" value="TWO-COMPONENT HISTIDINE KINASE"/>
    <property type="match status" value="1"/>
</dbReference>
<evidence type="ECO:0000256" key="3">
    <source>
        <dbReference type="ARBA" id="ARBA00022553"/>
    </source>
</evidence>
<protein>
    <recommendedName>
        <fullName evidence="2">histidine kinase</fullName>
        <ecNumber evidence="2">2.7.13.3</ecNumber>
    </recommendedName>
</protein>
<dbReference type="InterPro" id="IPR003661">
    <property type="entry name" value="HisK_dim/P_dom"/>
</dbReference>
<dbReference type="Gene3D" id="3.30.450.40">
    <property type="match status" value="1"/>
</dbReference>
<dbReference type="InterPro" id="IPR005467">
    <property type="entry name" value="His_kinase_dom"/>
</dbReference>
<dbReference type="InterPro" id="IPR007891">
    <property type="entry name" value="CHASE3"/>
</dbReference>
<evidence type="ECO:0000256" key="6">
    <source>
        <dbReference type="ARBA" id="ARBA00023012"/>
    </source>
</evidence>
<feature type="coiled-coil region" evidence="7">
    <location>
        <begin position="382"/>
        <end position="416"/>
    </location>
</feature>
<dbReference type="InterPro" id="IPR036097">
    <property type="entry name" value="HisK_dim/P_sf"/>
</dbReference>
<dbReference type="PROSITE" id="PS50109">
    <property type="entry name" value="HIS_KIN"/>
    <property type="match status" value="1"/>
</dbReference>
<evidence type="ECO:0000256" key="5">
    <source>
        <dbReference type="ARBA" id="ARBA00022777"/>
    </source>
</evidence>
<evidence type="ECO:0000256" key="8">
    <source>
        <dbReference type="SAM" id="Phobius"/>
    </source>
</evidence>
<evidence type="ECO:0000259" key="9">
    <source>
        <dbReference type="PROSITE" id="PS50109"/>
    </source>
</evidence>
<dbReference type="Pfam" id="PF02518">
    <property type="entry name" value="HATPase_c"/>
    <property type="match status" value="1"/>
</dbReference>
<feature type="transmembrane region" description="Helical" evidence="8">
    <location>
        <begin position="12"/>
        <end position="31"/>
    </location>
</feature>
<dbReference type="SMART" id="SM00388">
    <property type="entry name" value="HisKA"/>
    <property type="match status" value="1"/>
</dbReference>
<dbReference type="InterPro" id="IPR004358">
    <property type="entry name" value="Sig_transdc_His_kin-like_C"/>
</dbReference>
<evidence type="ECO:0000313" key="10">
    <source>
        <dbReference type="EMBL" id="MEP0816179.1"/>
    </source>
</evidence>
<dbReference type="PRINTS" id="PR00344">
    <property type="entry name" value="BCTRLSENSOR"/>
</dbReference>
<evidence type="ECO:0000256" key="1">
    <source>
        <dbReference type="ARBA" id="ARBA00000085"/>
    </source>
</evidence>
<keyword evidence="6" id="KW-0902">Two-component regulatory system</keyword>
<dbReference type="InterPro" id="IPR003594">
    <property type="entry name" value="HATPase_dom"/>
</dbReference>
<feature type="transmembrane region" description="Helical" evidence="8">
    <location>
        <begin position="184"/>
        <end position="204"/>
    </location>
</feature>
<keyword evidence="11" id="KW-1185">Reference proteome</keyword>
<keyword evidence="7" id="KW-0175">Coiled coil</keyword>
<dbReference type="InterPro" id="IPR003018">
    <property type="entry name" value="GAF"/>
</dbReference>
<dbReference type="Proteomes" id="UP001464891">
    <property type="component" value="Unassembled WGS sequence"/>
</dbReference>
<evidence type="ECO:0000256" key="4">
    <source>
        <dbReference type="ARBA" id="ARBA00022679"/>
    </source>
</evidence>
<dbReference type="CDD" id="cd19410">
    <property type="entry name" value="HK9-like_sensor"/>
    <property type="match status" value="1"/>
</dbReference>
<dbReference type="Pfam" id="PF05227">
    <property type="entry name" value="CHASE3"/>
    <property type="match status" value="1"/>
</dbReference>
<keyword evidence="8" id="KW-1133">Transmembrane helix</keyword>
<dbReference type="Gene3D" id="3.30.565.10">
    <property type="entry name" value="Histidine kinase-like ATPase, C-terminal domain"/>
    <property type="match status" value="1"/>
</dbReference>
<keyword evidence="8" id="KW-0472">Membrane</keyword>
<evidence type="ECO:0000313" key="11">
    <source>
        <dbReference type="Proteomes" id="UP001464891"/>
    </source>
</evidence>
<reference evidence="10 11" key="1">
    <citation type="submission" date="2022-04" db="EMBL/GenBank/DDBJ databases">
        <title>Positive selection, recombination, and allopatry shape intraspecific diversity of widespread and dominant cyanobacteria.</title>
        <authorList>
            <person name="Wei J."/>
            <person name="Shu W."/>
            <person name="Hu C."/>
        </authorList>
    </citation>
    <scope>NUCLEOTIDE SEQUENCE [LARGE SCALE GENOMIC DNA]</scope>
    <source>
        <strain evidence="10 11">GB2-A4</strain>
    </source>
</reference>
<dbReference type="SUPFAM" id="SSF47384">
    <property type="entry name" value="Homodimeric domain of signal transducing histidine kinase"/>
    <property type="match status" value="1"/>
</dbReference>
<dbReference type="InterPro" id="IPR036890">
    <property type="entry name" value="HATPase_C_sf"/>
</dbReference>
<gene>
    <name evidence="10" type="ORF">NC998_03605</name>
</gene>
<evidence type="ECO:0000256" key="2">
    <source>
        <dbReference type="ARBA" id="ARBA00012438"/>
    </source>
</evidence>
<organism evidence="10 11">
    <name type="scientific">Trichocoleus desertorum GB2-A4</name>
    <dbReference type="NCBI Taxonomy" id="2933944"/>
    <lineage>
        <taxon>Bacteria</taxon>
        <taxon>Bacillati</taxon>
        <taxon>Cyanobacteriota</taxon>
        <taxon>Cyanophyceae</taxon>
        <taxon>Leptolyngbyales</taxon>
        <taxon>Trichocoleusaceae</taxon>
        <taxon>Trichocoleus</taxon>
    </lineage>
</organism>
<dbReference type="SUPFAM" id="SSF55781">
    <property type="entry name" value="GAF domain-like"/>
    <property type="match status" value="1"/>
</dbReference>
<keyword evidence="4" id="KW-0808">Transferase</keyword>
<dbReference type="InterPro" id="IPR029016">
    <property type="entry name" value="GAF-like_dom_sf"/>
</dbReference>
<dbReference type="SMART" id="SM00387">
    <property type="entry name" value="HATPase_c"/>
    <property type="match status" value="1"/>
</dbReference>
<dbReference type="EMBL" id="JAMPKM010000001">
    <property type="protein sequence ID" value="MEP0816179.1"/>
    <property type="molecule type" value="Genomic_DNA"/>
</dbReference>
<dbReference type="CDD" id="cd00082">
    <property type="entry name" value="HisKA"/>
    <property type="match status" value="1"/>
</dbReference>
<dbReference type="InterPro" id="IPR050351">
    <property type="entry name" value="BphY/WalK/GraS-like"/>
</dbReference>
<dbReference type="Pfam" id="PF00512">
    <property type="entry name" value="HisKA"/>
    <property type="match status" value="1"/>
</dbReference>
<dbReference type="Gene3D" id="1.10.287.130">
    <property type="match status" value="1"/>
</dbReference>
<keyword evidence="3" id="KW-0597">Phosphoprotein</keyword>
<dbReference type="SMART" id="SM00065">
    <property type="entry name" value="GAF"/>
    <property type="match status" value="1"/>
</dbReference>
<sequence>MSKILHRRLTLYFAFGLAVLAINVGVSYYHILQLIRNNASVTHSQEVIITLERMLSTLKDAETGQRGYLLTGATRYLQPYNSAIAQINQRVEQLQSLTRDNANQQGRLAFLKPVINQKLSELDQTIQLGQQNELEAARRIVLSNRGKQLMDQIRLTVADMQQEEADLLALRSQQSRDSIRQTTLALSLIAILTLLLLVGFYALITRDLTRRKRAEAALQRSAQRLSILHDIDRAILEAHSSLEIAQSAIARLCYLVPCRQALLLRYDFEAGEAQVLGNSSNGKVSRLAVGTRLPLASVLPNIEPSSPLTLSNPPHAVEALEATCPTNLLPEPTDEHETCLTLRLKSESTLVGELRLLGAHVATLTPEQREISQEVANQLAIALEQAQLREQLQQNATELENRVLERTAQLQAANTELEAFGYSVSHDLRAPLRAMQGFTQALLEDYQEALDEVGQDYAHRISKAAQRMDTLIEDLLAYSRLSRAELQLQPIDLTALVSEILAQLDLEIRQRHAQITVVPPLLSVMGHRVTLVQVLTNLLMNALKFVGAGVQPQIKVWAETQPDGVRLWVQDNGISIAPQHQERIFRVFERLHGTEAYPGTGIGLAIVRKGVERMGGRVGVESCPTQGSQFWLELPQAQS</sequence>
<proteinExistence type="predicted"/>
<comment type="caution">
    <text evidence="10">The sequence shown here is derived from an EMBL/GenBank/DDBJ whole genome shotgun (WGS) entry which is preliminary data.</text>
</comment>